<reference evidence="2" key="1">
    <citation type="submission" date="2022-12" db="EMBL/GenBank/DDBJ databases">
        <title>Genome sequence of SJ11.</title>
        <authorList>
            <person name="Woo H."/>
        </authorList>
    </citation>
    <scope>NUCLEOTIDE SEQUENCE</scope>
    <source>
        <strain evidence="2">SJ11</strain>
    </source>
</reference>
<evidence type="ECO:0000313" key="3">
    <source>
        <dbReference type="Proteomes" id="UP001144341"/>
    </source>
</evidence>
<dbReference type="Proteomes" id="UP001144341">
    <property type="component" value="Unassembled WGS sequence"/>
</dbReference>
<accession>A0ABT4KZQ6</accession>
<evidence type="ECO:0000256" key="1">
    <source>
        <dbReference type="SAM" id="SignalP"/>
    </source>
</evidence>
<sequence>MKKIILMLVVILAIGATSLKAQDRTWENGVELGFNDAKVQTANTGHWTTVVTNMQVIYRAGTDDNGIPWSATWNVFYAGNAWAWNPGGQNWANEYINNIYIPGCQAAIASGLDVDYNEGKIAGATALYYRLYSLGGGAIPEQ</sequence>
<proteinExistence type="predicted"/>
<gene>
    <name evidence="2" type="ORF">O0931_13955</name>
</gene>
<dbReference type="EMBL" id="JAPWGL010000003">
    <property type="protein sequence ID" value="MCZ4224415.1"/>
    <property type="molecule type" value="Genomic_DNA"/>
</dbReference>
<feature type="signal peptide" evidence="1">
    <location>
        <begin position="1"/>
        <end position="21"/>
    </location>
</feature>
<protein>
    <submittedName>
        <fullName evidence="2">Uncharacterized protein</fullName>
    </submittedName>
</protein>
<feature type="chain" id="PRO_5045485648" evidence="1">
    <location>
        <begin position="22"/>
        <end position="142"/>
    </location>
</feature>
<dbReference type="RefSeq" id="WP_269416185.1">
    <property type="nucleotide sequence ID" value="NZ_JAPWGL010000003.1"/>
</dbReference>
<comment type="caution">
    <text evidence="2">The sequence shown here is derived from an EMBL/GenBank/DDBJ whole genome shotgun (WGS) entry which is preliminary data.</text>
</comment>
<evidence type="ECO:0000313" key="2">
    <source>
        <dbReference type="EMBL" id="MCZ4224415.1"/>
    </source>
</evidence>
<keyword evidence="1" id="KW-0732">Signal</keyword>
<organism evidence="2 3">
    <name type="scientific">Pedobacter rhodius</name>
    <dbReference type="NCBI Taxonomy" id="3004098"/>
    <lineage>
        <taxon>Bacteria</taxon>
        <taxon>Pseudomonadati</taxon>
        <taxon>Bacteroidota</taxon>
        <taxon>Sphingobacteriia</taxon>
        <taxon>Sphingobacteriales</taxon>
        <taxon>Sphingobacteriaceae</taxon>
        <taxon>Pedobacter</taxon>
    </lineage>
</organism>
<keyword evidence="3" id="KW-1185">Reference proteome</keyword>
<name>A0ABT4KZQ6_9SPHI</name>